<dbReference type="Gene3D" id="3.30.450.40">
    <property type="match status" value="2"/>
</dbReference>
<feature type="compositionally biased region" description="Basic and acidic residues" evidence="2">
    <location>
        <begin position="39"/>
        <end position="56"/>
    </location>
</feature>
<comment type="caution">
    <text evidence="4">The sequence shown here is derived from an EMBL/GenBank/DDBJ whole genome shotgun (WGS) entry which is preliminary data.</text>
</comment>
<sequence>MVAGRVAPRGAAPPCEQAEYVDRTVECGCGRRLAAVSTDPRRVTSVRAEEPSRADEPGAAEKTGDADEPSGIELLEEALAVAVRRTGASGGGIYLVDETGRLLGLKVACGLPGDVVAPWRQVPVTASAPVGDAFREDRVVWVGSQEEMALSYPQTAAALPYRFTSAAAPITGRSRWGALFLIWPAGHSGRASPRERGNLAALGRRVARVLEEAGRKLVLPDEPRMIPMDGASESFSLSAHAPADLMERLPEGFVALDLEGRITFLTARAASLLGRHVSRLLGTRPWQSLPWMDQVLVEDHYRTAVISREPVGFTVLRPPDTWLDIELHPDSSGISVRVKPRLSRPGDPPGTAAPAAVPPPGASVGRLYQLVHLAAALTDVIGVQDVVDLIAVQILPAFGADGMVLSTADAGRLKIVGHHGYDPRTIERLDGLPVDTGLTPAGEALISGNPLFFADPDELARDYPSAPRISGKQAWAFLPLVSDARPVGCCILTYARPHTFTAEDRAVLTSLGGLVAQALDRARLYDAKHALAHTLQQALLPRSLPALDGLEVAARYLPAGHGMDVGGDFYDLIRLDRATAAAVIGDVQGHNMAAAALMGQVRTAVHATAGARPDEVLARTNRVLADLEPDLLVSCLYAHIDLDRRRMSLASAGHPPPLLHRPGQRPGVLEIDPGPLLGIGVDLPYPITTVPMPPGTTLALYTDGLVEVPGTDLDRMTSGLAQLLAGGSRPDRLVDKLIHHSWPHGLPTDDIAVLLLKTGEA</sequence>
<dbReference type="Pfam" id="PF07228">
    <property type="entry name" value="SpoIIE"/>
    <property type="match status" value="1"/>
</dbReference>
<dbReference type="OrthoDB" id="118142at2"/>
<evidence type="ECO:0000313" key="5">
    <source>
        <dbReference type="Proteomes" id="UP000236178"/>
    </source>
</evidence>
<dbReference type="SMART" id="SM00091">
    <property type="entry name" value="PAS"/>
    <property type="match status" value="1"/>
</dbReference>
<proteinExistence type="predicted"/>
<dbReference type="InterPro" id="IPR013656">
    <property type="entry name" value="PAS_4"/>
</dbReference>
<dbReference type="Pfam" id="PF08448">
    <property type="entry name" value="PAS_4"/>
    <property type="match status" value="1"/>
</dbReference>
<dbReference type="CDD" id="cd00130">
    <property type="entry name" value="PAS"/>
    <property type="match status" value="1"/>
</dbReference>
<protein>
    <submittedName>
        <fullName evidence="4">Phosphatase</fullName>
    </submittedName>
</protein>
<keyword evidence="5" id="KW-1185">Reference proteome</keyword>
<dbReference type="SUPFAM" id="SSF55785">
    <property type="entry name" value="PYP-like sensor domain (PAS domain)"/>
    <property type="match status" value="1"/>
</dbReference>
<dbReference type="PANTHER" id="PTHR43156">
    <property type="entry name" value="STAGE II SPORULATION PROTEIN E-RELATED"/>
    <property type="match status" value="1"/>
</dbReference>
<accession>A0A2I0SU16</accession>
<dbReference type="GO" id="GO:0016791">
    <property type="term" value="F:phosphatase activity"/>
    <property type="evidence" value="ECO:0007669"/>
    <property type="project" value="TreeGrafter"/>
</dbReference>
<name>A0A2I0SU16_9ACTN</name>
<dbReference type="Gene3D" id="3.30.450.20">
    <property type="entry name" value="PAS domain"/>
    <property type="match status" value="1"/>
</dbReference>
<dbReference type="InterPro" id="IPR036457">
    <property type="entry name" value="PPM-type-like_dom_sf"/>
</dbReference>
<dbReference type="InterPro" id="IPR001932">
    <property type="entry name" value="PPM-type_phosphatase-like_dom"/>
</dbReference>
<keyword evidence="1" id="KW-0378">Hydrolase</keyword>
<dbReference type="InterPro" id="IPR035965">
    <property type="entry name" value="PAS-like_dom_sf"/>
</dbReference>
<dbReference type="InterPro" id="IPR052016">
    <property type="entry name" value="Bact_Sigma-Reg"/>
</dbReference>
<dbReference type="InterPro" id="IPR029016">
    <property type="entry name" value="GAF-like_dom_sf"/>
</dbReference>
<evidence type="ECO:0000256" key="1">
    <source>
        <dbReference type="ARBA" id="ARBA00022801"/>
    </source>
</evidence>
<dbReference type="Pfam" id="PF13185">
    <property type="entry name" value="GAF_2"/>
    <property type="match status" value="2"/>
</dbReference>
<dbReference type="InterPro" id="IPR003018">
    <property type="entry name" value="GAF"/>
</dbReference>
<feature type="region of interest" description="Disordered" evidence="2">
    <location>
        <begin position="37"/>
        <end position="69"/>
    </location>
</feature>
<dbReference type="InterPro" id="IPR000014">
    <property type="entry name" value="PAS"/>
</dbReference>
<dbReference type="SMART" id="SM00331">
    <property type="entry name" value="PP2C_SIG"/>
    <property type="match status" value="1"/>
</dbReference>
<evidence type="ECO:0000256" key="2">
    <source>
        <dbReference type="SAM" id="MobiDB-lite"/>
    </source>
</evidence>
<dbReference type="Gene3D" id="3.60.40.10">
    <property type="entry name" value="PPM-type phosphatase domain"/>
    <property type="match status" value="1"/>
</dbReference>
<dbReference type="Proteomes" id="UP000236178">
    <property type="component" value="Unassembled WGS sequence"/>
</dbReference>
<feature type="domain" description="PAS" evidence="3">
    <location>
        <begin position="238"/>
        <end position="282"/>
    </location>
</feature>
<reference evidence="4 5" key="1">
    <citation type="submission" date="2017-12" db="EMBL/GenBank/DDBJ databases">
        <title>Streptomyces populusis sp. nov., a novel endophytic actinobacterium isolated from stems of Populus adenopoda Maxim.</title>
        <authorList>
            <person name="Wang Z."/>
        </authorList>
    </citation>
    <scope>NUCLEOTIDE SEQUENCE [LARGE SCALE GENOMIC DNA]</scope>
    <source>
        <strain evidence="4 5">A249</strain>
    </source>
</reference>
<dbReference type="PROSITE" id="PS50112">
    <property type="entry name" value="PAS"/>
    <property type="match status" value="1"/>
</dbReference>
<gene>
    <name evidence="4" type="ORF">CW362_08665</name>
</gene>
<dbReference type="SUPFAM" id="SSF55781">
    <property type="entry name" value="GAF domain-like"/>
    <property type="match status" value="2"/>
</dbReference>
<evidence type="ECO:0000313" key="4">
    <source>
        <dbReference type="EMBL" id="PKT73410.1"/>
    </source>
</evidence>
<dbReference type="EMBL" id="PJOS01000011">
    <property type="protein sequence ID" value="PKT73410.1"/>
    <property type="molecule type" value="Genomic_DNA"/>
</dbReference>
<evidence type="ECO:0000259" key="3">
    <source>
        <dbReference type="PROSITE" id="PS50112"/>
    </source>
</evidence>
<dbReference type="AlphaFoldDB" id="A0A2I0SU16"/>
<dbReference type="PANTHER" id="PTHR43156:SF2">
    <property type="entry name" value="STAGE II SPORULATION PROTEIN E"/>
    <property type="match status" value="1"/>
</dbReference>
<dbReference type="SMART" id="SM00065">
    <property type="entry name" value="GAF"/>
    <property type="match status" value="1"/>
</dbReference>
<organism evidence="4 5">
    <name type="scientific">Streptomyces populi</name>
    <dbReference type="NCBI Taxonomy" id="2058924"/>
    <lineage>
        <taxon>Bacteria</taxon>
        <taxon>Bacillati</taxon>
        <taxon>Actinomycetota</taxon>
        <taxon>Actinomycetes</taxon>
        <taxon>Kitasatosporales</taxon>
        <taxon>Streptomycetaceae</taxon>
        <taxon>Streptomyces</taxon>
    </lineage>
</organism>
<dbReference type="SUPFAM" id="SSF81606">
    <property type="entry name" value="PP2C-like"/>
    <property type="match status" value="1"/>
</dbReference>